<dbReference type="SUPFAM" id="SSF81321">
    <property type="entry name" value="Family A G protein-coupled receptor-like"/>
    <property type="match status" value="1"/>
</dbReference>
<reference evidence="11 12" key="1">
    <citation type="journal article" date="2021" name="Elife">
        <title>Chloroplast acquisition without the gene transfer in kleptoplastic sea slugs, Plakobranchus ocellatus.</title>
        <authorList>
            <person name="Maeda T."/>
            <person name="Takahashi S."/>
            <person name="Yoshida T."/>
            <person name="Shimamura S."/>
            <person name="Takaki Y."/>
            <person name="Nagai Y."/>
            <person name="Toyoda A."/>
            <person name="Suzuki Y."/>
            <person name="Arimoto A."/>
            <person name="Ishii H."/>
            <person name="Satoh N."/>
            <person name="Nishiyama T."/>
            <person name="Hasebe M."/>
            <person name="Maruyama T."/>
            <person name="Minagawa J."/>
            <person name="Obokata J."/>
            <person name="Shigenobu S."/>
        </authorList>
    </citation>
    <scope>NUCLEOTIDE SEQUENCE [LARGE SCALE GENOMIC DNA]</scope>
</reference>
<dbReference type="GO" id="GO:0004930">
    <property type="term" value="F:G protein-coupled receptor activity"/>
    <property type="evidence" value="ECO:0007669"/>
    <property type="project" value="UniProtKB-KW"/>
</dbReference>
<dbReference type="PANTHER" id="PTHR24243:SF208">
    <property type="entry name" value="PYROKININ-1 RECEPTOR"/>
    <property type="match status" value="1"/>
</dbReference>
<evidence type="ECO:0000256" key="7">
    <source>
        <dbReference type="ARBA" id="ARBA00023224"/>
    </source>
</evidence>
<dbReference type="Gene3D" id="1.20.1070.10">
    <property type="entry name" value="Rhodopsin 7-helix transmembrane proteins"/>
    <property type="match status" value="1"/>
</dbReference>
<keyword evidence="5 9" id="KW-0472">Membrane</keyword>
<evidence type="ECO:0000256" key="9">
    <source>
        <dbReference type="SAM" id="Phobius"/>
    </source>
</evidence>
<keyword evidence="12" id="KW-1185">Reference proteome</keyword>
<proteinExistence type="predicted"/>
<comment type="subcellular location">
    <subcellularLocation>
        <location evidence="1">Membrane</location>
        <topology evidence="1">Multi-pass membrane protein</topology>
    </subcellularLocation>
</comment>
<sequence length="298" mass="34018">MSPSPYIFIVSHFADNRLFPFDTDLITESLYWPAIVFYDFSAFISVLLGVTRCACVAMPSQFKSVFTKARKMKLILASFVPPFSLRIPILSVNRVARRTDPDTNVSYVYLAKHNRKAMTRINDVLNRNVLLYINFIIIITCVCVLSFKLRQSSAIRRSHSSTSATNSKQAMKKPDNHGMSSKDMRVIKSVVLVCIIFITSEILFLVYSTARLINPEFDVFAKLHNLFVMSSTISLSCSYLNASVNIFVYYNVNSKYKLLCLSMLRKIKQSNQGKLTYLNTKYSLFTFTVFATNLSDYC</sequence>
<feature type="transmembrane region" description="Helical" evidence="9">
    <location>
        <begin position="186"/>
        <end position="207"/>
    </location>
</feature>
<comment type="caution">
    <text evidence="11">The sequence shown here is derived from an EMBL/GenBank/DDBJ whole genome shotgun (WGS) entry which is preliminary data.</text>
</comment>
<keyword evidence="3 9" id="KW-1133">Transmembrane helix</keyword>
<evidence type="ECO:0000256" key="4">
    <source>
        <dbReference type="ARBA" id="ARBA00023040"/>
    </source>
</evidence>
<dbReference type="Proteomes" id="UP000735302">
    <property type="component" value="Unassembled WGS sequence"/>
</dbReference>
<accession>A0AAV4CB90</accession>
<evidence type="ECO:0000259" key="10">
    <source>
        <dbReference type="PROSITE" id="PS50262"/>
    </source>
</evidence>
<feature type="transmembrane region" description="Helical" evidence="9">
    <location>
        <begin position="30"/>
        <end position="53"/>
    </location>
</feature>
<evidence type="ECO:0000256" key="5">
    <source>
        <dbReference type="ARBA" id="ARBA00023136"/>
    </source>
</evidence>
<evidence type="ECO:0000256" key="1">
    <source>
        <dbReference type="ARBA" id="ARBA00004141"/>
    </source>
</evidence>
<feature type="region of interest" description="Disordered" evidence="8">
    <location>
        <begin position="160"/>
        <end position="180"/>
    </location>
</feature>
<feature type="transmembrane region" description="Helical" evidence="9">
    <location>
        <begin position="227"/>
        <end position="250"/>
    </location>
</feature>
<evidence type="ECO:0000313" key="12">
    <source>
        <dbReference type="Proteomes" id="UP000735302"/>
    </source>
</evidence>
<dbReference type="EMBL" id="BLXT01006035">
    <property type="protein sequence ID" value="GFO28344.1"/>
    <property type="molecule type" value="Genomic_DNA"/>
</dbReference>
<dbReference type="AlphaFoldDB" id="A0AAV4CB90"/>
<name>A0AAV4CB90_9GAST</name>
<feature type="transmembrane region" description="Helical" evidence="9">
    <location>
        <begin position="129"/>
        <end position="147"/>
    </location>
</feature>
<keyword evidence="4" id="KW-0297">G-protein coupled receptor</keyword>
<evidence type="ECO:0000256" key="8">
    <source>
        <dbReference type="SAM" id="MobiDB-lite"/>
    </source>
</evidence>
<organism evidence="11 12">
    <name type="scientific">Plakobranchus ocellatus</name>
    <dbReference type="NCBI Taxonomy" id="259542"/>
    <lineage>
        <taxon>Eukaryota</taxon>
        <taxon>Metazoa</taxon>
        <taxon>Spiralia</taxon>
        <taxon>Lophotrochozoa</taxon>
        <taxon>Mollusca</taxon>
        <taxon>Gastropoda</taxon>
        <taxon>Heterobranchia</taxon>
        <taxon>Euthyneura</taxon>
        <taxon>Panpulmonata</taxon>
        <taxon>Sacoglossa</taxon>
        <taxon>Placobranchoidea</taxon>
        <taxon>Plakobranchidae</taxon>
        <taxon>Plakobranchus</taxon>
    </lineage>
</organism>
<dbReference type="GO" id="GO:0016020">
    <property type="term" value="C:membrane"/>
    <property type="evidence" value="ECO:0007669"/>
    <property type="project" value="UniProtKB-SubCell"/>
</dbReference>
<keyword evidence="2 9" id="KW-0812">Transmembrane</keyword>
<evidence type="ECO:0000313" key="11">
    <source>
        <dbReference type="EMBL" id="GFO28344.1"/>
    </source>
</evidence>
<dbReference type="PANTHER" id="PTHR24243">
    <property type="entry name" value="G-PROTEIN COUPLED RECEPTOR"/>
    <property type="match status" value="1"/>
</dbReference>
<feature type="domain" description="G-protein coupled receptors family 1 profile" evidence="10">
    <location>
        <begin position="1"/>
        <end position="249"/>
    </location>
</feature>
<feature type="transmembrane region" description="Helical" evidence="9">
    <location>
        <begin position="74"/>
        <end position="92"/>
    </location>
</feature>
<dbReference type="PROSITE" id="PS50262">
    <property type="entry name" value="G_PROTEIN_RECEP_F1_2"/>
    <property type="match status" value="1"/>
</dbReference>
<gene>
    <name evidence="11" type="ORF">PoB_005484900</name>
</gene>
<keyword evidence="6 11" id="KW-0675">Receptor</keyword>
<dbReference type="InterPro" id="IPR017452">
    <property type="entry name" value="GPCR_Rhodpsn_7TM"/>
</dbReference>
<protein>
    <submittedName>
        <fullName evidence="11">Chemosensory receptor c</fullName>
    </submittedName>
</protein>
<evidence type="ECO:0000256" key="6">
    <source>
        <dbReference type="ARBA" id="ARBA00023170"/>
    </source>
</evidence>
<evidence type="ECO:0000256" key="2">
    <source>
        <dbReference type="ARBA" id="ARBA00022692"/>
    </source>
</evidence>
<evidence type="ECO:0000256" key="3">
    <source>
        <dbReference type="ARBA" id="ARBA00022989"/>
    </source>
</evidence>
<keyword evidence="7" id="KW-0807">Transducer</keyword>